<feature type="domain" description="A-kinase anchor protein 7-like phosphoesterase" evidence="1">
    <location>
        <begin position="8"/>
        <end position="214"/>
    </location>
</feature>
<organism evidence="2 3">
    <name type="scientific">Thielaviopsis punctulata</name>
    <dbReference type="NCBI Taxonomy" id="72032"/>
    <lineage>
        <taxon>Eukaryota</taxon>
        <taxon>Fungi</taxon>
        <taxon>Dikarya</taxon>
        <taxon>Ascomycota</taxon>
        <taxon>Pezizomycotina</taxon>
        <taxon>Sordariomycetes</taxon>
        <taxon>Hypocreomycetidae</taxon>
        <taxon>Microascales</taxon>
        <taxon>Ceratocystidaceae</taxon>
        <taxon>Thielaviopsis</taxon>
    </lineage>
</organism>
<evidence type="ECO:0000313" key="3">
    <source>
        <dbReference type="Proteomes" id="UP000033483"/>
    </source>
</evidence>
<dbReference type="AlphaFoldDB" id="A0A0F4ZF71"/>
<evidence type="ECO:0000259" key="1">
    <source>
        <dbReference type="Pfam" id="PF10469"/>
    </source>
</evidence>
<dbReference type="GO" id="GO:0006355">
    <property type="term" value="P:regulation of DNA-templated transcription"/>
    <property type="evidence" value="ECO:0007669"/>
    <property type="project" value="TreeGrafter"/>
</dbReference>
<dbReference type="InterPro" id="IPR019510">
    <property type="entry name" value="AKAP7-like_phosphoesterase"/>
</dbReference>
<name>A0A0F4ZF71_9PEZI</name>
<evidence type="ECO:0000313" key="2">
    <source>
        <dbReference type="EMBL" id="KKA28766.1"/>
    </source>
</evidence>
<dbReference type="EMBL" id="LAEV01001134">
    <property type="protein sequence ID" value="KKA28766.1"/>
    <property type="molecule type" value="Genomic_DNA"/>
</dbReference>
<proteinExistence type="predicted"/>
<keyword evidence="3" id="KW-1185">Reference proteome</keyword>
<dbReference type="Proteomes" id="UP000033483">
    <property type="component" value="Unassembled WGS sequence"/>
</dbReference>
<dbReference type="GO" id="GO:0006307">
    <property type="term" value="P:DNA alkylation repair"/>
    <property type="evidence" value="ECO:0007669"/>
    <property type="project" value="InterPro"/>
</dbReference>
<dbReference type="PANTHER" id="PTHR13360:SF1">
    <property type="entry name" value="ACTIVATING SIGNAL COINTEGRATOR 1 COMPLEX SUBUNIT 1"/>
    <property type="match status" value="1"/>
</dbReference>
<dbReference type="Pfam" id="PF10469">
    <property type="entry name" value="AKAP7_NLS"/>
    <property type="match status" value="1"/>
</dbReference>
<sequence length="231" mass="24710">MPPLGPRPTHFLCIPLVTPISQPQLQTSLSSFRDALLTNPLLSSSIPLDAVRPLGTLHLTLGVMALPTPAAVSRALAVLSGLRPREILASLRGTRGTPTGGLALSLAGLKSMQMDVKQCSVLYAEPRDGEGVVQGFCERVRAEFVRAGVVQEDGRGLLLHATIVNTVYVPGQGRGKKKRLVMDAEEAVQLFEGQEWCVDVPVDRIAICQMGAKKVAGVKGEEYVEEGHVDV</sequence>
<accession>A0A0F4ZF71</accession>
<dbReference type="InterPro" id="IPR009210">
    <property type="entry name" value="ASCC1"/>
</dbReference>
<protein>
    <recommendedName>
        <fullName evidence="1">A-kinase anchor protein 7-like phosphoesterase domain-containing protein</fullName>
    </recommendedName>
</protein>
<gene>
    <name evidence="2" type="ORF">TD95_005397</name>
</gene>
<dbReference type="OrthoDB" id="5328813at2759"/>
<dbReference type="Gene3D" id="3.90.1140.10">
    <property type="entry name" value="Cyclic phosphodiesterase"/>
    <property type="match status" value="1"/>
</dbReference>
<reference evidence="2 3" key="1">
    <citation type="submission" date="2015-03" db="EMBL/GenBank/DDBJ databases">
        <authorList>
            <person name="Radwan O."/>
            <person name="Al-Naeli F.A."/>
            <person name="Rendon G.A."/>
            <person name="Fields C."/>
        </authorList>
    </citation>
    <scope>NUCLEOTIDE SEQUENCE [LARGE SCALE GENOMIC DNA]</scope>
    <source>
        <strain evidence="2">CR-DP1</strain>
    </source>
</reference>
<dbReference type="GO" id="GO:0005634">
    <property type="term" value="C:nucleus"/>
    <property type="evidence" value="ECO:0007669"/>
    <property type="project" value="TreeGrafter"/>
</dbReference>
<comment type="caution">
    <text evidence="2">The sequence shown here is derived from an EMBL/GenBank/DDBJ whole genome shotgun (WGS) entry which is preliminary data.</text>
</comment>
<dbReference type="PANTHER" id="PTHR13360">
    <property type="entry name" value="ACTIVATING SIGNAL COINTEGRATOR 1 COMPLEX SUBUNIT 1"/>
    <property type="match status" value="1"/>
</dbReference>